<gene>
    <name evidence="1" type="ORF">SKAU_G00187980</name>
</gene>
<dbReference type="EMBL" id="JAINUF010000006">
    <property type="protein sequence ID" value="KAJ8356004.1"/>
    <property type="molecule type" value="Genomic_DNA"/>
</dbReference>
<dbReference type="AlphaFoldDB" id="A0A9Q1IW33"/>
<proteinExistence type="predicted"/>
<reference evidence="1" key="1">
    <citation type="journal article" date="2023" name="Science">
        <title>Genome structures resolve the early diversification of teleost fishes.</title>
        <authorList>
            <person name="Parey E."/>
            <person name="Louis A."/>
            <person name="Montfort J."/>
            <person name="Bouchez O."/>
            <person name="Roques C."/>
            <person name="Iampietro C."/>
            <person name="Lluch J."/>
            <person name="Castinel A."/>
            <person name="Donnadieu C."/>
            <person name="Desvignes T."/>
            <person name="Floi Bucao C."/>
            <person name="Jouanno E."/>
            <person name="Wen M."/>
            <person name="Mejri S."/>
            <person name="Dirks R."/>
            <person name="Jansen H."/>
            <person name="Henkel C."/>
            <person name="Chen W.J."/>
            <person name="Zahm M."/>
            <person name="Cabau C."/>
            <person name="Klopp C."/>
            <person name="Thompson A.W."/>
            <person name="Robinson-Rechavi M."/>
            <person name="Braasch I."/>
            <person name="Lecointre G."/>
            <person name="Bobe J."/>
            <person name="Postlethwait J.H."/>
            <person name="Berthelot C."/>
            <person name="Roest Crollius H."/>
            <person name="Guiguen Y."/>
        </authorList>
    </citation>
    <scope>NUCLEOTIDE SEQUENCE</scope>
    <source>
        <strain evidence="1">WJC10195</strain>
    </source>
</reference>
<comment type="caution">
    <text evidence="1">The sequence shown here is derived from an EMBL/GenBank/DDBJ whole genome shotgun (WGS) entry which is preliminary data.</text>
</comment>
<accession>A0A9Q1IW33</accession>
<sequence>MPNVLDGFGSGPLFSLCAKRCGANKDPDTLKQELPAGAAVALPGPGRGKTRSKTAADTLAKAPTHISWWEASARGGKIKGLAASPFRSHPADMKSAFPT</sequence>
<dbReference type="Proteomes" id="UP001152622">
    <property type="component" value="Chromosome 6"/>
</dbReference>
<dbReference type="OrthoDB" id="10508584at2759"/>
<evidence type="ECO:0000313" key="1">
    <source>
        <dbReference type="EMBL" id="KAJ8356004.1"/>
    </source>
</evidence>
<keyword evidence="2" id="KW-1185">Reference proteome</keyword>
<name>A0A9Q1IW33_SYNKA</name>
<protein>
    <submittedName>
        <fullName evidence="1">Uncharacterized protein</fullName>
    </submittedName>
</protein>
<organism evidence="1 2">
    <name type="scientific">Synaphobranchus kaupii</name>
    <name type="common">Kaup's arrowtooth eel</name>
    <dbReference type="NCBI Taxonomy" id="118154"/>
    <lineage>
        <taxon>Eukaryota</taxon>
        <taxon>Metazoa</taxon>
        <taxon>Chordata</taxon>
        <taxon>Craniata</taxon>
        <taxon>Vertebrata</taxon>
        <taxon>Euteleostomi</taxon>
        <taxon>Actinopterygii</taxon>
        <taxon>Neopterygii</taxon>
        <taxon>Teleostei</taxon>
        <taxon>Anguilliformes</taxon>
        <taxon>Synaphobranchidae</taxon>
        <taxon>Synaphobranchus</taxon>
    </lineage>
</organism>
<evidence type="ECO:0000313" key="2">
    <source>
        <dbReference type="Proteomes" id="UP001152622"/>
    </source>
</evidence>